<keyword evidence="3 6" id="KW-0812">Transmembrane</keyword>
<evidence type="ECO:0000256" key="6">
    <source>
        <dbReference type="SAM" id="Phobius"/>
    </source>
</evidence>
<dbReference type="GO" id="GO:0005886">
    <property type="term" value="C:plasma membrane"/>
    <property type="evidence" value="ECO:0007669"/>
    <property type="project" value="UniProtKB-SubCell"/>
</dbReference>
<accession>A0A1I0QHI7</accession>
<evidence type="ECO:0000256" key="1">
    <source>
        <dbReference type="ARBA" id="ARBA00004651"/>
    </source>
</evidence>
<evidence type="ECO:0000259" key="7">
    <source>
        <dbReference type="Pfam" id="PF02687"/>
    </source>
</evidence>
<dbReference type="GeneID" id="99987015"/>
<feature type="transmembrane region" description="Helical" evidence="6">
    <location>
        <begin position="97"/>
        <end position="117"/>
    </location>
</feature>
<dbReference type="InterPro" id="IPR050250">
    <property type="entry name" value="Macrolide_Exporter_MacB"/>
</dbReference>
<dbReference type="RefSeq" id="WP_090258736.1">
    <property type="nucleotide sequence ID" value="NZ_FOIR01000002.1"/>
</dbReference>
<evidence type="ECO:0000313" key="9">
    <source>
        <dbReference type="EMBL" id="SEW26097.1"/>
    </source>
</evidence>
<dbReference type="OrthoDB" id="5933722at2"/>
<keyword evidence="2" id="KW-1003">Cell membrane</keyword>
<feature type="transmembrane region" description="Helical" evidence="6">
    <location>
        <begin position="455"/>
        <end position="478"/>
    </location>
</feature>
<dbReference type="InterPro" id="IPR003838">
    <property type="entry name" value="ABC3_permease_C"/>
</dbReference>
<dbReference type="NCBIfam" id="NF038404">
    <property type="entry name" value="perm_prefix_2"/>
    <property type="match status" value="1"/>
</dbReference>
<dbReference type="GO" id="GO:0022857">
    <property type="term" value="F:transmembrane transporter activity"/>
    <property type="evidence" value="ECO:0007669"/>
    <property type="project" value="TreeGrafter"/>
</dbReference>
<proteinExistence type="predicted"/>
<name>A0A1I0QHI7_9BACT</name>
<dbReference type="PANTHER" id="PTHR30572">
    <property type="entry name" value="MEMBRANE COMPONENT OF TRANSPORTER-RELATED"/>
    <property type="match status" value="1"/>
</dbReference>
<dbReference type="PANTHER" id="PTHR30572:SF18">
    <property type="entry name" value="ABC-TYPE MACROLIDE FAMILY EXPORT SYSTEM PERMEASE COMPONENT 2"/>
    <property type="match status" value="1"/>
</dbReference>
<evidence type="ECO:0000313" key="10">
    <source>
        <dbReference type="Proteomes" id="UP000199437"/>
    </source>
</evidence>
<dbReference type="STRING" id="1267423.SAMN05216290_2313"/>
<dbReference type="AlphaFoldDB" id="A0A1I0QHI7"/>
<evidence type="ECO:0000256" key="3">
    <source>
        <dbReference type="ARBA" id="ARBA00022692"/>
    </source>
</evidence>
<dbReference type="Proteomes" id="UP000199437">
    <property type="component" value="Unassembled WGS sequence"/>
</dbReference>
<feature type="domain" description="ABC3 transporter permease C-terminal" evidence="7">
    <location>
        <begin position="367"/>
        <end position="483"/>
    </location>
</feature>
<feature type="transmembrane region" description="Helical" evidence="6">
    <location>
        <begin position="410"/>
        <end position="435"/>
    </location>
</feature>
<dbReference type="InterPro" id="IPR025857">
    <property type="entry name" value="MacB_PCD"/>
</dbReference>
<feature type="domain" description="ABC3 transporter permease C-terminal" evidence="7">
    <location>
        <begin position="743"/>
        <end position="845"/>
    </location>
</feature>
<feature type="transmembrane region" description="Helical" evidence="6">
    <location>
        <begin position="742"/>
        <end position="764"/>
    </location>
</feature>
<feature type="transmembrane region" description="Helical" evidence="6">
    <location>
        <begin position="829"/>
        <end position="849"/>
    </location>
</feature>
<keyword evidence="5 6" id="KW-0472">Membrane</keyword>
<dbReference type="EMBL" id="FOIR01000002">
    <property type="protein sequence ID" value="SEW26097.1"/>
    <property type="molecule type" value="Genomic_DNA"/>
</dbReference>
<feature type="domain" description="MacB-like periplasmic core" evidence="8">
    <location>
        <begin position="96"/>
        <end position="315"/>
    </location>
</feature>
<comment type="subcellular location">
    <subcellularLocation>
        <location evidence="1">Cell membrane</location>
        <topology evidence="1">Multi-pass membrane protein</topology>
    </subcellularLocation>
</comment>
<protein>
    <submittedName>
        <fullName evidence="9">ABC-type antimicrobial peptide transport system, permease component</fullName>
    </submittedName>
</protein>
<evidence type="ECO:0000256" key="2">
    <source>
        <dbReference type="ARBA" id="ARBA00022475"/>
    </source>
</evidence>
<feature type="domain" description="MacB-like periplasmic core" evidence="8">
    <location>
        <begin position="512"/>
        <end position="685"/>
    </location>
</feature>
<feature type="transmembrane region" description="Helical" evidence="6">
    <location>
        <begin position="499"/>
        <end position="523"/>
    </location>
</feature>
<feature type="transmembrane region" description="Helical" evidence="6">
    <location>
        <begin position="791"/>
        <end position="809"/>
    </location>
</feature>
<sequence length="863" mass="99101">MKRPHGIPKWPYLFFKFYCKRERFEEMHGDLEEYFYERVETKGMVKARWYYLRDVLRCCQPYAWKTPSFYKNSNLIMFKNYFKTASRSALRNPLSSFINIFGLSMAIGVCVMTYSFMNQSLNTDKFHENKDKVFLTTIFADRDGETAQYGVTPVPLAEHLKTDFANIEKVCRIDDHNTVIRLNNQVFYEDIRLVDGEFLEMFTFPLKWGDKASLYDPNSIILSEEVSNKYFKTENPIGKEVLVIFKSGEKKHFEIAGVAEDFPNMANIKFDFLINYSNIEVAMADHKPADWAKFLDATLIQLNDPTSIATVSTGMDKYLKLQNEVNKDWAIQGFEFISIDELYLNSSDIQQAISYDDRRPGRVTLPFIAAFMIILACLNYVNMAINSIAKRLKEIGVRKVMGADKRRVMIQFLAENVFITFCAMIFGLFLGMTVFMPWFEGISGEQYSIELSDHLFYLFMLGLLLLTGIASGIYPAFYISRFEAVKIFKGKIKLGRKGWLTQTFLGFQLVLACITITAAVIFVQNTNYQINRSWGYNQNHLMYIHTPSKEMYDKMKVEMEKSSYLENVSGTADHIGRKSSSVVAETLDRKYEVSELKVEPIYFKTMGVEIASGREWSQDVKYGNREVVVNQTFVNQLELEEPLGFEIKIRDNDYVIVGVINDLHNQPFGNEIQPMVFSQVNDGDQTFLIANITSGYDFKAYDEIESTWDELYPEIPLVGGLQADIWDGYFNMIGNFARFNKAVATIAVALALLGLYGLMTLNISGRIKELSIRKTLGANMMHLSKIMSKQYLALTIVSICVGAPLGYFFTKFQLDMVFAYPLDMGAYRVVIPVIILVVALILVVFSQVFRVNRFNPIKGLRTE</sequence>
<dbReference type="Pfam" id="PF02687">
    <property type="entry name" value="FtsX"/>
    <property type="match status" value="2"/>
</dbReference>
<keyword evidence="4 6" id="KW-1133">Transmembrane helix</keyword>
<dbReference type="InterPro" id="IPR047699">
    <property type="entry name" value="Permease_put_prefix"/>
</dbReference>
<organism evidence="9 10">
    <name type="scientific">Roseivirga pacifica</name>
    <dbReference type="NCBI Taxonomy" id="1267423"/>
    <lineage>
        <taxon>Bacteria</taxon>
        <taxon>Pseudomonadati</taxon>
        <taxon>Bacteroidota</taxon>
        <taxon>Cytophagia</taxon>
        <taxon>Cytophagales</taxon>
        <taxon>Roseivirgaceae</taxon>
        <taxon>Roseivirga</taxon>
    </lineage>
</organism>
<dbReference type="Pfam" id="PF12704">
    <property type="entry name" value="MacB_PCD"/>
    <property type="match status" value="2"/>
</dbReference>
<keyword evidence="10" id="KW-1185">Reference proteome</keyword>
<evidence type="ECO:0000256" key="5">
    <source>
        <dbReference type="ARBA" id="ARBA00023136"/>
    </source>
</evidence>
<evidence type="ECO:0000256" key="4">
    <source>
        <dbReference type="ARBA" id="ARBA00022989"/>
    </source>
</evidence>
<reference evidence="10" key="1">
    <citation type="submission" date="2016-10" db="EMBL/GenBank/DDBJ databases">
        <authorList>
            <person name="Varghese N."/>
            <person name="Submissions S."/>
        </authorList>
    </citation>
    <scope>NUCLEOTIDE SEQUENCE [LARGE SCALE GENOMIC DNA]</scope>
    <source>
        <strain evidence="10">CGMCC 1.12402</strain>
    </source>
</reference>
<gene>
    <name evidence="9" type="ORF">SAMN05216290_2313</name>
</gene>
<feature type="transmembrane region" description="Helical" evidence="6">
    <location>
        <begin position="367"/>
        <end position="389"/>
    </location>
</feature>
<evidence type="ECO:0000259" key="8">
    <source>
        <dbReference type="Pfam" id="PF12704"/>
    </source>
</evidence>